<dbReference type="NCBIfam" id="TIGR00756">
    <property type="entry name" value="PPR"/>
    <property type="match status" value="7"/>
</dbReference>
<dbReference type="PANTHER" id="PTHR47447:SF17">
    <property type="entry name" value="OS12G0638900 PROTEIN"/>
    <property type="match status" value="1"/>
</dbReference>
<dbReference type="InterPro" id="IPR007877">
    <property type="entry name" value="DUF707"/>
</dbReference>
<proteinExistence type="inferred from homology"/>
<evidence type="ECO:0000256" key="3">
    <source>
        <dbReference type="PROSITE-ProRule" id="PRU00708"/>
    </source>
</evidence>
<feature type="compositionally biased region" description="Low complexity" evidence="4">
    <location>
        <begin position="325"/>
        <end position="334"/>
    </location>
</feature>
<dbReference type="PANTHER" id="PTHR47447">
    <property type="entry name" value="OS03G0856100 PROTEIN"/>
    <property type="match status" value="1"/>
</dbReference>
<dbReference type="AlphaFoldDB" id="A0A9Q0JM90"/>
<dbReference type="Pfam" id="PF05212">
    <property type="entry name" value="DUF707"/>
    <property type="match status" value="1"/>
</dbReference>
<evidence type="ECO:0008006" key="7">
    <source>
        <dbReference type="Google" id="ProtNLM"/>
    </source>
</evidence>
<sequence>MQHMNSNSCKSHCRPSGSEALPEGIVAKTSNFEMRPLWSTSLEEEKSKPSMNLLAIAAGIKQKQVVDQIVKKFPPESFVVMIFHYDGVVDQWKDLSWSGSAIHVSALNQTKWWFAKRFLHPDIVAEYGYVFLWDEDLGVENFNSTRYLSTVRDEGLEISQPALDPVKSAVHHPITARKRNSRVHSWVEMMAPVFSRAAWRCVWYMIQNDLIHAWGLDIQLGYCAQGDRTKNVGVVDSEFVVHLGLPTLGVFNETEASIHFVLLLAHLEAPAADPKKVDSRPEVRRQSFVEMQIFKKRWRNAVEEDKCWMSLCRLLRRRTSSSSSSTIAATTSTAEPLLRGPTSTSASSSSDCCCDIGRSCYNNRRYSTTAAIQTLTSSYSMGRNLDAKAVSESFKEWFMGRRRQRQAEPWSEEALVEEIFRILSAHEDEREFSVNLSRLGFRVTESLVLRVLSCAHPSTTTTTTPTQSNSPGAENDVIYSCVKFFDWAGRQPEFVHTRATYHAIFKILATAQQMTVLLDYLEHFRLFGAQNFYSTVVMGYAIAGKPHFALHLLGRMRYQGLDLDLFSYHVLLHSLLQHGSFHAVNDIHRQIQSRDLVNHFTHFLMVKSLCLQRLTDQAESYLRGVLPSGTDAREFKRGHGSALSFLIDTLCQEGKLNKAGELVQEFSWLGPVPMWDVYGTWLKCLVRAGKIDAASDFLKTKKSLEGYVPEVFRYNFLLTRLLKEDRLQDALDLLIDMKESGISPDRLTMNSALCFFCKAGMVSVAFDLYRSISDFGFSPNTMAFNYLINSLCGHGSCEEAFSVLRNSASQGCFPGKETFFLLADALCRESKFDLMMELLAISRELNFTPRVSTYNRIISALCMNNRVEDAYVLHGELNSLNKTASTSTYTSLITAFNKSNRPDIAARLLVEMQDKGHVHSDKLFTGVVSSLCKMENTESQFLKLLEMQLSLRENSCDVYNSFIHGAGHAGKPDLARQVYEMMQQNGVKPNWLSKVRMLKSYLKAERIPDALNFFYALRKTERPHRKLYNIMIKGLCKLNRTDLALEFFWERLTHGKNPSIESFELLIRLLCLEKRYDLAVNIVREFHNGVYGNRRITSFIGNTLLLHALKSGELYEAWARWKVEQNELSSHLSDISNLIGVFSGRIRLSQQVDDLEEAIKQCFPPDIFTYNVLLRRLCMSEIDLACEFFDVVCQKGYKPNQWTYDILIRGLLKHERRSEAMKLMKEMVRNGFETTLLLG</sequence>
<dbReference type="Gene3D" id="1.25.40.10">
    <property type="entry name" value="Tetratricopeptide repeat domain"/>
    <property type="match status" value="6"/>
</dbReference>
<dbReference type="InterPro" id="IPR002885">
    <property type="entry name" value="PPR_rpt"/>
</dbReference>
<dbReference type="EMBL" id="JAKUCV010001313">
    <property type="protein sequence ID" value="KAJ4846928.1"/>
    <property type="molecule type" value="Genomic_DNA"/>
</dbReference>
<feature type="repeat" description="PPR" evidence="3">
    <location>
        <begin position="710"/>
        <end position="744"/>
    </location>
</feature>
<evidence type="ECO:0000256" key="4">
    <source>
        <dbReference type="SAM" id="MobiDB-lite"/>
    </source>
</evidence>
<dbReference type="PROSITE" id="PS51375">
    <property type="entry name" value="PPR"/>
    <property type="match status" value="7"/>
</dbReference>
<feature type="repeat" description="PPR" evidence="3">
    <location>
        <begin position="780"/>
        <end position="814"/>
    </location>
</feature>
<reference evidence="5" key="2">
    <citation type="journal article" date="2023" name="Plants (Basel)">
        <title>Annotation of the Turnera subulata (Passifloraceae) Draft Genome Reveals the S-Locus Evolved after the Divergence of Turneroideae from Passifloroideae in a Stepwise Manner.</title>
        <authorList>
            <person name="Henning P.M."/>
            <person name="Roalson E.H."/>
            <person name="Mir W."/>
            <person name="McCubbin A.G."/>
            <person name="Shore J.S."/>
        </authorList>
    </citation>
    <scope>NUCLEOTIDE SEQUENCE</scope>
    <source>
        <strain evidence="5">F60SS</strain>
    </source>
</reference>
<feature type="region of interest" description="Disordered" evidence="4">
    <location>
        <begin position="1"/>
        <end position="20"/>
    </location>
</feature>
<reference evidence="5" key="1">
    <citation type="submission" date="2022-02" db="EMBL/GenBank/DDBJ databases">
        <authorList>
            <person name="Henning P.M."/>
            <person name="McCubbin A.G."/>
            <person name="Shore J.S."/>
        </authorList>
    </citation>
    <scope>NUCLEOTIDE SEQUENCE</scope>
    <source>
        <strain evidence="5">F60SS</strain>
        <tissue evidence="5">Leaves</tissue>
    </source>
</reference>
<feature type="repeat" description="PPR" evidence="3">
    <location>
        <begin position="745"/>
        <end position="779"/>
    </location>
</feature>
<feature type="repeat" description="PPR" evidence="3">
    <location>
        <begin position="955"/>
        <end position="989"/>
    </location>
</feature>
<gene>
    <name evidence="5" type="ORF">Tsubulata_010329</name>
</gene>
<feature type="compositionally biased region" description="Polar residues" evidence="4">
    <location>
        <begin position="1"/>
        <end position="10"/>
    </location>
</feature>
<dbReference type="Pfam" id="PF13041">
    <property type="entry name" value="PPR_2"/>
    <property type="match status" value="3"/>
</dbReference>
<protein>
    <recommendedName>
        <fullName evidence="7">Pentacotripeptide-repeat region of PRORP domain-containing protein</fullName>
    </recommendedName>
</protein>
<accession>A0A9Q0JM90</accession>
<evidence type="ECO:0000313" key="5">
    <source>
        <dbReference type="EMBL" id="KAJ4846928.1"/>
    </source>
</evidence>
<dbReference type="Pfam" id="PF01535">
    <property type="entry name" value="PPR"/>
    <property type="match status" value="4"/>
</dbReference>
<dbReference type="InterPro" id="IPR011990">
    <property type="entry name" value="TPR-like_helical_dom_sf"/>
</dbReference>
<evidence type="ECO:0000256" key="2">
    <source>
        <dbReference type="ARBA" id="ARBA00022737"/>
    </source>
</evidence>
<feature type="repeat" description="PPR" evidence="3">
    <location>
        <begin position="1024"/>
        <end position="1058"/>
    </location>
</feature>
<dbReference type="OrthoDB" id="185373at2759"/>
<comment type="caution">
    <text evidence="5">The sequence shown here is derived from an EMBL/GenBank/DDBJ whole genome shotgun (WGS) entry which is preliminary data.</text>
</comment>
<evidence type="ECO:0000313" key="6">
    <source>
        <dbReference type="Proteomes" id="UP001141552"/>
    </source>
</evidence>
<feature type="repeat" description="PPR" evidence="3">
    <location>
        <begin position="885"/>
        <end position="919"/>
    </location>
</feature>
<feature type="region of interest" description="Disordered" evidence="4">
    <location>
        <begin position="325"/>
        <end position="347"/>
    </location>
</feature>
<evidence type="ECO:0000256" key="1">
    <source>
        <dbReference type="ARBA" id="ARBA00007626"/>
    </source>
</evidence>
<keyword evidence="2" id="KW-0677">Repeat</keyword>
<feature type="repeat" description="PPR" evidence="3">
    <location>
        <begin position="1200"/>
        <end position="1234"/>
    </location>
</feature>
<keyword evidence="6" id="KW-1185">Reference proteome</keyword>
<dbReference type="Proteomes" id="UP001141552">
    <property type="component" value="Unassembled WGS sequence"/>
</dbReference>
<name>A0A9Q0JM90_9ROSI</name>
<comment type="similarity">
    <text evidence="1">Belongs to the PPR family. P subfamily.</text>
</comment>
<organism evidence="5 6">
    <name type="scientific">Turnera subulata</name>
    <dbReference type="NCBI Taxonomy" id="218843"/>
    <lineage>
        <taxon>Eukaryota</taxon>
        <taxon>Viridiplantae</taxon>
        <taxon>Streptophyta</taxon>
        <taxon>Embryophyta</taxon>
        <taxon>Tracheophyta</taxon>
        <taxon>Spermatophyta</taxon>
        <taxon>Magnoliopsida</taxon>
        <taxon>eudicotyledons</taxon>
        <taxon>Gunneridae</taxon>
        <taxon>Pentapetalae</taxon>
        <taxon>rosids</taxon>
        <taxon>fabids</taxon>
        <taxon>Malpighiales</taxon>
        <taxon>Passifloraceae</taxon>
        <taxon>Turnera</taxon>
    </lineage>
</organism>